<dbReference type="SMART" id="SM00698">
    <property type="entry name" value="MORN"/>
    <property type="match status" value="2"/>
</dbReference>
<name>A0AAD9DB59_9STRA</name>
<proteinExistence type="predicted"/>
<dbReference type="Pfam" id="PF02493">
    <property type="entry name" value="MORN"/>
    <property type="match status" value="2"/>
</dbReference>
<feature type="compositionally biased region" description="Polar residues" evidence="2">
    <location>
        <begin position="64"/>
        <end position="84"/>
    </location>
</feature>
<dbReference type="Proteomes" id="UP001224775">
    <property type="component" value="Unassembled WGS sequence"/>
</dbReference>
<keyword evidence="4" id="KW-1185">Reference proteome</keyword>
<dbReference type="EMBL" id="JATAAI010000018">
    <property type="protein sequence ID" value="KAK1739333.1"/>
    <property type="molecule type" value="Genomic_DNA"/>
</dbReference>
<dbReference type="AlphaFoldDB" id="A0AAD9DB59"/>
<comment type="caution">
    <text evidence="3">The sequence shown here is derived from an EMBL/GenBank/DDBJ whole genome shotgun (WGS) entry which is preliminary data.</text>
</comment>
<evidence type="ECO:0000256" key="1">
    <source>
        <dbReference type="ARBA" id="ARBA00022737"/>
    </source>
</evidence>
<evidence type="ECO:0000313" key="4">
    <source>
        <dbReference type="Proteomes" id="UP001224775"/>
    </source>
</evidence>
<sequence>MTFTGTYELDHPKFGKWIMKDNDGIEEWMYEGPLIVAAMMDDTSLLPCSVASALNNTPHRRKSPSTSSANTTPINSAPSSGNITTASLSTNRVIGTSNPLPGSVLFHGNGTYVRYSDGMRYKGEFDHGLAHGVGKEIVPNFGGDGESVYQGEFVNGLRHGVGTLMEDVVNNDGDDDDMGNSKEGNEYCEQCHRMLLAADEEYDGTENGPDFAAGGINQQDEDHQLDDEYNTRYDDDEITTGRSQSASLLLQLQPVSKSCSACVGRTRTSSPRPRRKQRYSSGVWCAGQFEVQDVVGIVRHSSDGRKEFVEDSTPSVMSAGTTWDLLPEKWLGLG</sequence>
<gene>
    <name evidence="3" type="ORF">QTG54_009876</name>
</gene>
<dbReference type="PANTHER" id="PTHR43215:SF14">
    <property type="entry name" value="RADIAL SPOKE HEAD 1 HOMOLOG"/>
    <property type="match status" value="1"/>
</dbReference>
<evidence type="ECO:0000256" key="2">
    <source>
        <dbReference type="SAM" id="MobiDB-lite"/>
    </source>
</evidence>
<dbReference type="Gene3D" id="2.20.110.10">
    <property type="entry name" value="Histone H3 K4-specific methyltransferase SET7/9 N-terminal domain"/>
    <property type="match status" value="1"/>
</dbReference>
<accession>A0AAD9DB59</accession>
<organism evidence="3 4">
    <name type="scientific">Skeletonema marinoi</name>
    <dbReference type="NCBI Taxonomy" id="267567"/>
    <lineage>
        <taxon>Eukaryota</taxon>
        <taxon>Sar</taxon>
        <taxon>Stramenopiles</taxon>
        <taxon>Ochrophyta</taxon>
        <taxon>Bacillariophyta</taxon>
        <taxon>Coscinodiscophyceae</taxon>
        <taxon>Thalassiosirophycidae</taxon>
        <taxon>Thalassiosirales</taxon>
        <taxon>Skeletonemataceae</taxon>
        <taxon>Skeletonema</taxon>
        <taxon>Skeletonema marinoi-dohrnii complex</taxon>
    </lineage>
</organism>
<dbReference type="InterPro" id="IPR003409">
    <property type="entry name" value="MORN"/>
</dbReference>
<reference evidence="3" key="1">
    <citation type="submission" date="2023-06" db="EMBL/GenBank/DDBJ databases">
        <title>Survivors Of The Sea: Transcriptome response of Skeletonema marinoi to long-term dormancy.</title>
        <authorList>
            <person name="Pinder M.I.M."/>
            <person name="Kourtchenko O."/>
            <person name="Robertson E.K."/>
            <person name="Larsson T."/>
            <person name="Maumus F."/>
            <person name="Osuna-Cruz C.M."/>
            <person name="Vancaester E."/>
            <person name="Stenow R."/>
            <person name="Vandepoele K."/>
            <person name="Ploug H."/>
            <person name="Bruchert V."/>
            <person name="Godhe A."/>
            <person name="Topel M."/>
        </authorList>
    </citation>
    <scope>NUCLEOTIDE SEQUENCE</scope>
    <source>
        <strain evidence="3">R05AC</strain>
    </source>
</reference>
<protein>
    <recommendedName>
        <fullName evidence="5">MORN repeat-containing protein 5</fullName>
    </recommendedName>
</protein>
<feature type="region of interest" description="Disordered" evidence="2">
    <location>
        <begin position="56"/>
        <end position="84"/>
    </location>
</feature>
<evidence type="ECO:0000313" key="3">
    <source>
        <dbReference type="EMBL" id="KAK1739333.1"/>
    </source>
</evidence>
<evidence type="ECO:0008006" key="5">
    <source>
        <dbReference type="Google" id="ProtNLM"/>
    </source>
</evidence>
<dbReference type="SUPFAM" id="SSF82185">
    <property type="entry name" value="Histone H3 K4-specific methyltransferase SET7/9 N-terminal domain"/>
    <property type="match status" value="1"/>
</dbReference>
<keyword evidence="1" id="KW-0677">Repeat</keyword>
<dbReference type="PANTHER" id="PTHR43215">
    <property type="entry name" value="RADIAL SPOKE HEAD 1 HOMOLOG"/>
    <property type="match status" value="1"/>
</dbReference>